<feature type="transmembrane region" description="Helical" evidence="1">
    <location>
        <begin position="137"/>
        <end position="158"/>
    </location>
</feature>
<gene>
    <name evidence="2" type="ORF">BDQ12DRAFT_499241</name>
</gene>
<protein>
    <submittedName>
        <fullName evidence="2">Uncharacterized protein</fullName>
    </submittedName>
</protein>
<sequence length="187" mass="21538">MSGNAPILPTSSTTPTQSTSQKSKVTWLGICVLTLPIAFFSSKGNSHKSRSENIEYVGLDLWYRDHRYVGFSPMLYHRLNCLNDQHIYRLLLLSWCKTRKMQWFLDTNWDRQRQLAKETLDKVITFSKAYNLGTKQIGRIIIPLAFLMAVLIVVIILVRKYNPKTNDPEDAVYISNDFNPLAPSPKE</sequence>
<accession>A0A5C3LHP8</accession>
<organism evidence="2 3">
    <name type="scientific">Crucibulum laeve</name>
    <dbReference type="NCBI Taxonomy" id="68775"/>
    <lineage>
        <taxon>Eukaryota</taxon>
        <taxon>Fungi</taxon>
        <taxon>Dikarya</taxon>
        <taxon>Basidiomycota</taxon>
        <taxon>Agaricomycotina</taxon>
        <taxon>Agaricomycetes</taxon>
        <taxon>Agaricomycetidae</taxon>
        <taxon>Agaricales</taxon>
        <taxon>Agaricineae</taxon>
        <taxon>Nidulariaceae</taxon>
        <taxon>Crucibulum</taxon>
    </lineage>
</organism>
<name>A0A5C3LHP8_9AGAR</name>
<keyword evidence="3" id="KW-1185">Reference proteome</keyword>
<proteinExistence type="predicted"/>
<reference evidence="2 3" key="1">
    <citation type="journal article" date="2019" name="Nat. Ecol. Evol.">
        <title>Megaphylogeny resolves global patterns of mushroom evolution.</title>
        <authorList>
            <person name="Varga T."/>
            <person name="Krizsan K."/>
            <person name="Foldi C."/>
            <person name="Dima B."/>
            <person name="Sanchez-Garcia M."/>
            <person name="Sanchez-Ramirez S."/>
            <person name="Szollosi G.J."/>
            <person name="Szarkandi J.G."/>
            <person name="Papp V."/>
            <person name="Albert L."/>
            <person name="Andreopoulos W."/>
            <person name="Angelini C."/>
            <person name="Antonin V."/>
            <person name="Barry K.W."/>
            <person name="Bougher N.L."/>
            <person name="Buchanan P."/>
            <person name="Buyck B."/>
            <person name="Bense V."/>
            <person name="Catcheside P."/>
            <person name="Chovatia M."/>
            <person name="Cooper J."/>
            <person name="Damon W."/>
            <person name="Desjardin D."/>
            <person name="Finy P."/>
            <person name="Geml J."/>
            <person name="Haridas S."/>
            <person name="Hughes K."/>
            <person name="Justo A."/>
            <person name="Karasinski D."/>
            <person name="Kautmanova I."/>
            <person name="Kiss B."/>
            <person name="Kocsube S."/>
            <person name="Kotiranta H."/>
            <person name="LaButti K.M."/>
            <person name="Lechner B.E."/>
            <person name="Liimatainen K."/>
            <person name="Lipzen A."/>
            <person name="Lukacs Z."/>
            <person name="Mihaltcheva S."/>
            <person name="Morgado L.N."/>
            <person name="Niskanen T."/>
            <person name="Noordeloos M.E."/>
            <person name="Ohm R.A."/>
            <person name="Ortiz-Santana B."/>
            <person name="Ovrebo C."/>
            <person name="Racz N."/>
            <person name="Riley R."/>
            <person name="Savchenko A."/>
            <person name="Shiryaev A."/>
            <person name="Soop K."/>
            <person name="Spirin V."/>
            <person name="Szebenyi C."/>
            <person name="Tomsovsky M."/>
            <person name="Tulloss R.E."/>
            <person name="Uehling J."/>
            <person name="Grigoriev I.V."/>
            <person name="Vagvolgyi C."/>
            <person name="Papp T."/>
            <person name="Martin F.M."/>
            <person name="Miettinen O."/>
            <person name="Hibbett D.S."/>
            <person name="Nagy L.G."/>
        </authorList>
    </citation>
    <scope>NUCLEOTIDE SEQUENCE [LARGE SCALE GENOMIC DNA]</scope>
    <source>
        <strain evidence="2 3">CBS 166.37</strain>
    </source>
</reference>
<dbReference type="AlphaFoldDB" id="A0A5C3LHP8"/>
<keyword evidence="1" id="KW-1133">Transmembrane helix</keyword>
<evidence type="ECO:0000256" key="1">
    <source>
        <dbReference type="SAM" id="Phobius"/>
    </source>
</evidence>
<keyword evidence="1" id="KW-0812">Transmembrane</keyword>
<keyword evidence="1" id="KW-0472">Membrane</keyword>
<dbReference type="Proteomes" id="UP000308652">
    <property type="component" value="Unassembled WGS sequence"/>
</dbReference>
<dbReference type="EMBL" id="ML213669">
    <property type="protein sequence ID" value="TFK32619.1"/>
    <property type="molecule type" value="Genomic_DNA"/>
</dbReference>
<evidence type="ECO:0000313" key="2">
    <source>
        <dbReference type="EMBL" id="TFK32619.1"/>
    </source>
</evidence>
<evidence type="ECO:0000313" key="3">
    <source>
        <dbReference type="Proteomes" id="UP000308652"/>
    </source>
</evidence>